<proteinExistence type="predicted"/>
<organism evidence="1 2">
    <name type="scientific">Aspergillus glaucus CBS 516.65</name>
    <dbReference type="NCBI Taxonomy" id="1160497"/>
    <lineage>
        <taxon>Eukaryota</taxon>
        <taxon>Fungi</taxon>
        <taxon>Dikarya</taxon>
        <taxon>Ascomycota</taxon>
        <taxon>Pezizomycotina</taxon>
        <taxon>Eurotiomycetes</taxon>
        <taxon>Eurotiomycetidae</taxon>
        <taxon>Eurotiales</taxon>
        <taxon>Aspergillaceae</taxon>
        <taxon>Aspergillus</taxon>
        <taxon>Aspergillus subgen. Aspergillus</taxon>
    </lineage>
</organism>
<accession>A0A1L9V3D4</accession>
<dbReference type="Proteomes" id="UP000184300">
    <property type="component" value="Unassembled WGS sequence"/>
</dbReference>
<sequence>MANFHFIPTVADFEGHPIELYSILDPAVQGWISGEQEFEFHRAFLAMERRANEHLAHLTQKYGISTRVYDLY</sequence>
<dbReference type="RefSeq" id="XP_022395128.1">
    <property type="nucleotide sequence ID" value="XM_022548036.1"/>
</dbReference>
<evidence type="ECO:0000313" key="1">
    <source>
        <dbReference type="EMBL" id="OJJ78430.1"/>
    </source>
</evidence>
<protein>
    <submittedName>
        <fullName evidence="1">Uncharacterized protein</fullName>
    </submittedName>
</protein>
<dbReference type="OrthoDB" id="4397787at2759"/>
<keyword evidence="2" id="KW-1185">Reference proteome</keyword>
<evidence type="ECO:0000313" key="2">
    <source>
        <dbReference type="Proteomes" id="UP000184300"/>
    </source>
</evidence>
<dbReference type="VEuPathDB" id="FungiDB:ASPGLDRAFT_53658"/>
<dbReference type="EMBL" id="KV878943">
    <property type="protein sequence ID" value="OJJ78430.1"/>
    <property type="molecule type" value="Genomic_DNA"/>
</dbReference>
<dbReference type="AlphaFoldDB" id="A0A1L9V3D4"/>
<dbReference type="STRING" id="1160497.A0A1L9V3D4"/>
<reference evidence="2" key="1">
    <citation type="journal article" date="2017" name="Genome Biol.">
        <title>Comparative genomics reveals high biological diversity and specific adaptations in the industrially and medically important fungal genus Aspergillus.</title>
        <authorList>
            <person name="de Vries R.P."/>
            <person name="Riley R."/>
            <person name="Wiebenga A."/>
            <person name="Aguilar-Osorio G."/>
            <person name="Amillis S."/>
            <person name="Uchima C.A."/>
            <person name="Anderluh G."/>
            <person name="Asadollahi M."/>
            <person name="Askin M."/>
            <person name="Barry K."/>
            <person name="Battaglia E."/>
            <person name="Bayram O."/>
            <person name="Benocci T."/>
            <person name="Braus-Stromeyer S.A."/>
            <person name="Caldana C."/>
            <person name="Canovas D."/>
            <person name="Cerqueira G.C."/>
            <person name="Chen F."/>
            <person name="Chen W."/>
            <person name="Choi C."/>
            <person name="Clum A."/>
            <person name="Dos Santos R.A."/>
            <person name="Damasio A.R."/>
            <person name="Diallinas G."/>
            <person name="Emri T."/>
            <person name="Fekete E."/>
            <person name="Flipphi M."/>
            <person name="Freyberg S."/>
            <person name="Gallo A."/>
            <person name="Gournas C."/>
            <person name="Habgood R."/>
            <person name="Hainaut M."/>
            <person name="Harispe M.L."/>
            <person name="Henrissat B."/>
            <person name="Hilden K.S."/>
            <person name="Hope R."/>
            <person name="Hossain A."/>
            <person name="Karabika E."/>
            <person name="Karaffa L."/>
            <person name="Karanyi Z."/>
            <person name="Krasevec N."/>
            <person name="Kuo A."/>
            <person name="Kusch H."/>
            <person name="LaButti K."/>
            <person name="Lagendijk E.L."/>
            <person name="Lapidus A."/>
            <person name="Levasseur A."/>
            <person name="Lindquist E."/>
            <person name="Lipzen A."/>
            <person name="Logrieco A.F."/>
            <person name="MacCabe A."/>
            <person name="Maekelae M.R."/>
            <person name="Malavazi I."/>
            <person name="Melin P."/>
            <person name="Meyer V."/>
            <person name="Mielnichuk N."/>
            <person name="Miskei M."/>
            <person name="Molnar A.P."/>
            <person name="Mule G."/>
            <person name="Ngan C.Y."/>
            <person name="Orejas M."/>
            <person name="Orosz E."/>
            <person name="Ouedraogo J.P."/>
            <person name="Overkamp K.M."/>
            <person name="Park H.-S."/>
            <person name="Perrone G."/>
            <person name="Piumi F."/>
            <person name="Punt P.J."/>
            <person name="Ram A.F."/>
            <person name="Ramon A."/>
            <person name="Rauscher S."/>
            <person name="Record E."/>
            <person name="Riano-Pachon D.M."/>
            <person name="Robert V."/>
            <person name="Roehrig J."/>
            <person name="Ruller R."/>
            <person name="Salamov A."/>
            <person name="Salih N.S."/>
            <person name="Samson R.A."/>
            <person name="Sandor E."/>
            <person name="Sanguinetti M."/>
            <person name="Schuetze T."/>
            <person name="Sepcic K."/>
            <person name="Shelest E."/>
            <person name="Sherlock G."/>
            <person name="Sophianopoulou V."/>
            <person name="Squina F.M."/>
            <person name="Sun H."/>
            <person name="Susca A."/>
            <person name="Todd R.B."/>
            <person name="Tsang A."/>
            <person name="Unkles S.E."/>
            <person name="van de Wiele N."/>
            <person name="van Rossen-Uffink D."/>
            <person name="Oliveira J.V."/>
            <person name="Vesth T.C."/>
            <person name="Visser J."/>
            <person name="Yu J.-H."/>
            <person name="Zhou M."/>
            <person name="Andersen M.R."/>
            <person name="Archer D.B."/>
            <person name="Baker S.E."/>
            <person name="Benoit I."/>
            <person name="Brakhage A.A."/>
            <person name="Braus G.H."/>
            <person name="Fischer R."/>
            <person name="Frisvad J.C."/>
            <person name="Goldman G.H."/>
            <person name="Houbraken J."/>
            <person name="Oakley B."/>
            <person name="Pocsi I."/>
            <person name="Scazzocchio C."/>
            <person name="Seiboth B."/>
            <person name="vanKuyk P.A."/>
            <person name="Wortman J."/>
            <person name="Dyer P.S."/>
            <person name="Grigoriev I.V."/>
        </authorList>
    </citation>
    <scope>NUCLEOTIDE SEQUENCE [LARGE SCALE GENOMIC DNA]</scope>
    <source>
        <strain evidence="2">CBS 516.65</strain>
    </source>
</reference>
<gene>
    <name evidence="1" type="ORF">ASPGLDRAFT_53658</name>
</gene>
<dbReference type="GeneID" id="34464297"/>
<name>A0A1L9V3D4_ASPGL</name>